<dbReference type="Gene3D" id="2.60.120.260">
    <property type="entry name" value="Galactose-binding domain-like"/>
    <property type="match status" value="1"/>
</dbReference>
<proteinExistence type="predicted"/>
<reference evidence="4 5" key="1">
    <citation type="submission" date="2019-07" db="EMBL/GenBank/DDBJ databases">
        <title>Genome sequencing for Formosa sp. PS13.</title>
        <authorList>
            <person name="Park S.-J."/>
        </authorList>
    </citation>
    <scope>NUCLEOTIDE SEQUENCE [LARGE SCALE GENOMIC DNA]</scope>
    <source>
        <strain evidence="4 5">PS13</strain>
    </source>
</reference>
<feature type="domain" description="Secretion system C-terminal sorting" evidence="3">
    <location>
        <begin position="241"/>
        <end position="311"/>
    </location>
</feature>
<evidence type="ECO:0000313" key="5">
    <source>
        <dbReference type="Proteomes" id="UP000319209"/>
    </source>
</evidence>
<dbReference type="NCBIfam" id="TIGR04183">
    <property type="entry name" value="Por_Secre_tail"/>
    <property type="match status" value="1"/>
</dbReference>
<dbReference type="KEGG" id="fop:FNB79_01205"/>
<dbReference type="InterPro" id="IPR026444">
    <property type="entry name" value="Secre_tail"/>
</dbReference>
<dbReference type="Pfam" id="PF18962">
    <property type="entry name" value="Por_Secre_tail"/>
    <property type="match status" value="1"/>
</dbReference>
<dbReference type="AlphaFoldDB" id="A0A516GM98"/>
<feature type="chain" id="PRO_5021852790" evidence="2">
    <location>
        <begin position="19"/>
        <end position="313"/>
    </location>
</feature>
<evidence type="ECO:0000313" key="4">
    <source>
        <dbReference type="EMBL" id="QDO92654.1"/>
    </source>
</evidence>
<feature type="signal peptide" evidence="2">
    <location>
        <begin position="1"/>
        <end position="18"/>
    </location>
</feature>
<keyword evidence="1 2" id="KW-0732">Signal</keyword>
<evidence type="ECO:0000259" key="3">
    <source>
        <dbReference type="Pfam" id="PF18962"/>
    </source>
</evidence>
<sequence>MKQTLLSLCLFASLSAFAQQPVLYNGQFDQIPKAPGSSDCSCSHWINKDLGDQGETSSTGVEDPNKALKFDNFESDVIYQEVAVLPNTEYKLTYSARVDDDVDPDVTPTTLEIRILKGSGYREDYDIIYYSDATIKPTSEFGYSDITEVEDETNNIVVTTLTHPGEDSYTEYELTFNTGDETSIAIFARGTGRPDTAPDDASDSRPWLWSSGEDEAFLDYITLTNNTLSVKDNALASGLKVYPNPVTSELNIKSENNIAIQSVQLYNVLGAEVLSVNKLINNTINVSNLTSGIYILKVNAENNASTSKRIIIE</sequence>
<organism evidence="4 5">
    <name type="scientific">Formosa sediminum</name>
    <dbReference type="NCBI Taxonomy" id="2594004"/>
    <lineage>
        <taxon>Bacteria</taxon>
        <taxon>Pseudomonadati</taxon>
        <taxon>Bacteroidota</taxon>
        <taxon>Flavobacteriia</taxon>
        <taxon>Flavobacteriales</taxon>
        <taxon>Flavobacteriaceae</taxon>
        <taxon>Formosa</taxon>
    </lineage>
</organism>
<evidence type="ECO:0000256" key="2">
    <source>
        <dbReference type="SAM" id="SignalP"/>
    </source>
</evidence>
<keyword evidence="5" id="KW-1185">Reference proteome</keyword>
<dbReference type="Proteomes" id="UP000319209">
    <property type="component" value="Chromosome"/>
</dbReference>
<dbReference type="RefSeq" id="WP_143379564.1">
    <property type="nucleotide sequence ID" value="NZ_CP041637.1"/>
</dbReference>
<name>A0A516GM98_9FLAO</name>
<accession>A0A516GM98</accession>
<dbReference type="EMBL" id="CP041637">
    <property type="protein sequence ID" value="QDO92654.1"/>
    <property type="molecule type" value="Genomic_DNA"/>
</dbReference>
<protein>
    <submittedName>
        <fullName evidence="4">T9SS type A sorting domain-containing protein</fullName>
    </submittedName>
</protein>
<gene>
    <name evidence="4" type="ORF">FNB79_01205</name>
</gene>
<evidence type="ECO:0000256" key="1">
    <source>
        <dbReference type="ARBA" id="ARBA00022729"/>
    </source>
</evidence>
<dbReference type="OrthoDB" id="1491481at2"/>